<sequence>MVDSHQDLDRPDVEGAAQRSANKRVWTLEKQTECVTVCYFSGYSRRRLSSTWRCTCSLHHVSVSFSSGVGIVRLSPARSGSSRFTHHRHSKYLSTQLSFPLLLPTLPFSIRVTLSFLYFTLPPLLLYFFFLSFFLILHISLSLNLFLLSFPPPLVKPYRFFFPTFFLFSLYSLSLFHYTHHVSFSLFLLSFPLSLLPFSLSSVVTFFPSSSSFINSAFILPFLSFHPLLLLLPSFHRSTISFLSFHIPFHPFSIHLTLTFLFPAFSSLRLTLTFLPFSRSLISFVFSFISFDNSQFVFLYPLSHSLSLCPFSLSLSSSLLFPHFHSF</sequence>
<name>A0A812D9E8_ACAPH</name>
<feature type="transmembrane region" description="Helical" evidence="1">
    <location>
        <begin position="184"/>
        <end position="207"/>
    </location>
</feature>
<reference evidence="2" key="1">
    <citation type="submission" date="2021-01" db="EMBL/GenBank/DDBJ databases">
        <authorList>
            <person name="Li R."/>
            <person name="Bekaert M."/>
        </authorList>
    </citation>
    <scope>NUCLEOTIDE SEQUENCE</scope>
    <source>
        <strain evidence="2">Farmed</strain>
    </source>
</reference>
<feature type="transmembrane region" description="Helical" evidence="1">
    <location>
        <begin position="160"/>
        <end position="178"/>
    </location>
</feature>
<evidence type="ECO:0000313" key="2">
    <source>
        <dbReference type="EMBL" id="CAE1293585.1"/>
    </source>
</evidence>
<gene>
    <name evidence="2" type="ORF">SPHA_49899</name>
</gene>
<keyword evidence="1" id="KW-0812">Transmembrane</keyword>
<organism evidence="2 3">
    <name type="scientific">Acanthosepion pharaonis</name>
    <name type="common">Pharaoh cuttlefish</name>
    <name type="synonym">Sepia pharaonis</name>
    <dbReference type="NCBI Taxonomy" id="158019"/>
    <lineage>
        <taxon>Eukaryota</taxon>
        <taxon>Metazoa</taxon>
        <taxon>Spiralia</taxon>
        <taxon>Lophotrochozoa</taxon>
        <taxon>Mollusca</taxon>
        <taxon>Cephalopoda</taxon>
        <taxon>Coleoidea</taxon>
        <taxon>Decapodiformes</taxon>
        <taxon>Sepiida</taxon>
        <taxon>Sepiina</taxon>
        <taxon>Sepiidae</taxon>
        <taxon>Acanthosepion</taxon>
    </lineage>
</organism>
<comment type="caution">
    <text evidence="2">The sequence shown here is derived from an EMBL/GenBank/DDBJ whole genome shotgun (WGS) entry which is preliminary data.</text>
</comment>
<feature type="transmembrane region" description="Helical" evidence="1">
    <location>
        <begin position="247"/>
        <end position="265"/>
    </location>
</feature>
<dbReference type="AlphaFoldDB" id="A0A812D9E8"/>
<dbReference type="Proteomes" id="UP000597762">
    <property type="component" value="Unassembled WGS sequence"/>
</dbReference>
<protein>
    <submittedName>
        <fullName evidence="2">Uncharacterized protein</fullName>
    </submittedName>
</protein>
<feature type="transmembrane region" description="Helical" evidence="1">
    <location>
        <begin position="125"/>
        <end position="148"/>
    </location>
</feature>
<accession>A0A812D9E8</accession>
<evidence type="ECO:0000313" key="3">
    <source>
        <dbReference type="Proteomes" id="UP000597762"/>
    </source>
</evidence>
<keyword evidence="1" id="KW-1133">Transmembrane helix</keyword>
<feature type="transmembrane region" description="Helical" evidence="1">
    <location>
        <begin position="214"/>
        <end position="235"/>
    </location>
</feature>
<evidence type="ECO:0000256" key="1">
    <source>
        <dbReference type="SAM" id="Phobius"/>
    </source>
</evidence>
<proteinExistence type="predicted"/>
<keyword evidence="3" id="KW-1185">Reference proteome</keyword>
<keyword evidence="1" id="KW-0472">Membrane</keyword>
<dbReference type="EMBL" id="CAHIKZ030002900">
    <property type="protein sequence ID" value="CAE1293585.1"/>
    <property type="molecule type" value="Genomic_DNA"/>
</dbReference>